<name>A0A1D8GIP9_9FIRM</name>
<dbReference type="KEGG" id="gfe:Gferi_15110"/>
<reference evidence="1 2" key="1">
    <citation type="submission" date="2016-09" db="EMBL/GenBank/DDBJ databases">
        <title>Genomic analysis reveals versatility of anaerobic energy metabolism of Geosporobacter ferrireducens IRF9 of phylum Firmicutes.</title>
        <authorList>
            <person name="Kim S.-J."/>
        </authorList>
    </citation>
    <scope>NUCLEOTIDE SEQUENCE [LARGE SCALE GENOMIC DNA]</scope>
    <source>
        <strain evidence="1 2">IRF9</strain>
    </source>
</reference>
<dbReference type="Proteomes" id="UP000095743">
    <property type="component" value="Chromosome"/>
</dbReference>
<evidence type="ECO:0000313" key="1">
    <source>
        <dbReference type="EMBL" id="AOT70786.1"/>
    </source>
</evidence>
<evidence type="ECO:0000313" key="2">
    <source>
        <dbReference type="Proteomes" id="UP000095743"/>
    </source>
</evidence>
<evidence type="ECO:0008006" key="3">
    <source>
        <dbReference type="Google" id="ProtNLM"/>
    </source>
</evidence>
<organism evidence="1 2">
    <name type="scientific">Geosporobacter ferrireducens</name>
    <dbReference type="NCBI Taxonomy" id="1424294"/>
    <lineage>
        <taxon>Bacteria</taxon>
        <taxon>Bacillati</taxon>
        <taxon>Bacillota</taxon>
        <taxon>Clostridia</taxon>
        <taxon>Peptostreptococcales</taxon>
        <taxon>Thermotaleaceae</taxon>
        <taxon>Geosporobacter</taxon>
    </lineage>
</organism>
<gene>
    <name evidence="1" type="ORF">Gferi_15110</name>
</gene>
<sequence>MKNLHYCMDCRRIAAFNGECSYCQSPNFKDLVKKAPVNVIGTKIKGKVMNVTDQMVELLCVDQGNIKSFKQFEAAKLRKIL</sequence>
<dbReference type="EMBL" id="CP017269">
    <property type="protein sequence ID" value="AOT70786.1"/>
    <property type="molecule type" value="Genomic_DNA"/>
</dbReference>
<protein>
    <recommendedName>
        <fullName evidence="3">DUF2187 domain-containing protein</fullName>
    </recommendedName>
</protein>
<dbReference type="AlphaFoldDB" id="A0A1D8GIP9"/>
<keyword evidence="2" id="KW-1185">Reference proteome</keyword>
<dbReference type="RefSeq" id="WP_069977937.1">
    <property type="nucleotide sequence ID" value="NZ_CP017269.1"/>
</dbReference>
<accession>A0A1D8GIP9</accession>
<proteinExistence type="predicted"/>